<gene>
    <name evidence="3" type="ORF">G3M70_11825</name>
</gene>
<dbReference type="KEGG" id="nli:G3M70_11825"/>
<evidence type="ECO:0000256" key="1">
    <source>
        <dbReference type="SAM" id="MobiDB-lite"/>
    </source>
</evidence>
<reference evidence="3 4" key="1">
    <citation type="submission" date="2020-02" db="EMBL/GenBank/DDBJ databases">
        <title>Genomic and physiological characterization of two novel Nitrospinaceae genera.</title>
        <authorList>
            <person name="Mueller A.J."/>
            <person name="Jung M.-Y."/>
            <person name="Strachan C.R."/>
            <person name="Herbold C.W."/>
            <person name="Kirkegaard R.H."/>
            <person name="Daims H."/>
        </authorList>
    </citation>
    <scope>NUCLEOTIDE SEQUENCE [LARGE SCALE GENOMIC DNA]</scope>
    <source>
        <strain evidence="3">EB</strain>
    </source>
</reference>
<feature type="chain" id="PRO_5032400066" evidence="2">
    <location>
        <begin position="22"/>
        <end position="214"/>
    </location>
</feature>
<feature type="signal peptide" evidence="2">
    <location>
        <begin position="1"/>
        <end position="21"/>
    </location>
</feature>
<evidence type="ECO:0000313" key="3">
    <source>
        <dbReference type="EMBL" id="QPJ62521.1"/>
    </source>
</evidence>
<dbReference type="InterPro" id="IPR021253">
    <property type="entry name" value="ZrgA-like"/>
</dbReference>
<protein>
    <submittedName>
        <fullName evidence="3">DUF2796 domain-containing protein</fullName>
    </submittedName>
</protein>
<evidence type="ECO:0000313" key="4">
    <source>
        <dbReference type="Proteomes" id="UP000594688"/>
    </source>
</evidence>
<dbReference type="EMBL" id="CP048685">
    <property type="protein sequence ID" value="QPJ62521.1"/>
    <property type="molecule type" value="Genomic_DNA"/>
</dbReference>
<evidence type="ECO:0000256" key="2">
    <source>
        <dbReference type="SAM" id="SignalP"/>
    </source>
</evidence>
<name>A0A7T0G153_9BACT</name>
<dbReference type="Pfam" id="PF10986">
    <property type="entry name" value="ZrgA"/>
    <property type="match status" value="1"/>
</dbReference>
<organism evidence="3 4">
    <name type="scientific">Candidatus Nitronauta litoralis</name>
    <dbReference type="NCBI Taxonomy" id="2705533"/>
    <lineage>
        <taxon>Bacteria</taxon>
        <taxon>Pseudomonadati</taxon>
        <taxon>Nitrospinota/Tectimicrobiota group</taxon>
        <taxon>Nitrospinota</taxon>
        <taxon>Nitrospinia</taxon>
        <taxon>Nitrospinales</taxon>
        <taxon>Nitrospinaceae</taxon>
        <taxon>Candidatus Nitronauta</taxon>
    </lineage>
</organism>
<dbReference type="AlphaFoldDB" id="A0A7T0G153"/>
<feature type="region of interest" description="Disordered" evidence="1">
    <location>
        <begin position="108"/>
        <end position="141"/>
    </location>
</feature>
<accession>A0A7T0G153</accession>
<sequence length="214" mass="24573">MKQIILLLILAVVFFSPPVYAESSLAAHLHGHVQLNVAADGKTLFVEVHSPSESFLGFEHRPETDQQKSLWTSIKKQWENKTQELIQIDPSLSCEIKNAHMVMHFEGEGGHHHDDDHHHEETSKAHGEDLHHENEQHSHEEYPNHVEQKTLMGVHSEIQADAKFLCREEIKDSQLVVWLKKHFQNIEEIEVQVLPNSGTPYSKTLTRDKAILDL</sequence>
<proteinExistence type="predicted"/>
<keyword evidence="2" id="KW-0732">Signal</keyword>
<dbReference type="Proteomes" id="UP000594688">
    <property type="component" value="Chromosome"/>
</dbReference>